<feature type="region of interest" description="Disordered" evidence="1">
    <location>
        <begin position="649"/>
        <end position="674"/>
    </location>
</feature>
<dbReference type="GO" id="GO:0019894">
    <property type="term" value="F:kinesin binding"/>
    <property type="evidence" value="ECO:0007669"/>
    <property type="project" value="TreeGrafter"/>
</dbReference>
<dbReference type="Gene3D" id="2.130.10.10">
    <property type="entry name" value="YVTN repeat-like/Quinoprotein amine dehydrogenase"/>
    <property type="match status" value="1"/>
</dbReference>
<evidence type="ECO:0000256" key="1">
    <source>
        <dbReference type="SAM" id="MobiDB-lite"/>
    </source>
</evidence>
<dbReference type="GO" id="GO:0008432">
    <property type="term" value="F:JUN kinase binding"/>
    <property type="evidence" value="ECO:0007669"/>
    <property type="project" value="TreeGrafter"/>
</dbReference>
<dbReference type="PANTHER" id="PTHR13886">
    <property type="entry name" value="JNK/SAPK-ASSOCIATED PROTEIN"/>
    <property type="match status" value="1"/>
</dbReference>
<dbReference type="AlphaFoldDB" id="A0AAV4EI17"/>
<feature type="compositionally biased region" description="Basic and acidic residues" evidence="1">
    <location>
        <begin position="70"/>
        <end position="87"/>
    </location>
</feature>
<keyword evidence="2" id="KW-0808">Transferase</keyword>
<dbReference type="GO" id="GO:0005078">
    <property type="term" value="F:MAP-kinase scaffold activity"/>
    <property type="evidence" value="ECO:0007669"/>
    <property type="project" value="InterPro"/>
</dbReference>
<feature type="compositionally biased region" description="Low complexity" evidence="1">
    <location>
        <begin position="248"/>
        <end position="257"/>
    </location>
</feature>
<comment type="caution">
    <text evidence="2">The sequence shown here is derived from an EMBL/GenBank/DDBJ whole genome shotgun (WGS) entry which is preliminary data.</text>
</comment>
<dbReference type="GO" id="GO:0016301">
    <property type="term" value="F:kinase activity"/>
    <property type="evidence" value="ECO:0007669"/>
    <property type="project" value="UniProtKB-KW"/>
</dbReference>
<feature type="compositionally biased region" description="Acidic residues" evidence="1">
    <location>
        <begin position="284"/>
        <end position="296"/>
    </location>
</feature>
<keyword evidence="2" id="KW-0418">Kinase</keyword>
<dbReference type="EMBL" id="BMAT01003687">
    <property type="protein sequence ID" value="GFR60657.1"/>
    <property type="molecule type" value="Genomic_DNA"/>
</dbReference>
<dbReference type="InterPro" id="IPR036322">
    <property type="entry name" value="WD40_repeat_dom_sf"/>
</dbReference>
<protein>
    <submittedName>
        <fullName evidence="2">C-Jun-amino-terminal kinase-interacting protein 4</fullName>
    </submittedName>
</protein>
<reference evidence="2 3" key="1">
    <citation type="journal article" date="2021" name="Elife">
        <title>Chloroplast acquisition without the gene transfer in kleptoplastic sea slugs, Plakobranchus ocellatus.</title>
        <authorList>
            <person name="Maeda T."/>
            <person name="Takahashi S."/>
            <person name="Yoshida T."/>
            <person name="Shimamura S."/>
            <person name="Takaki Y."/>
            <person name="Nagai Y."/>
            <person name="Toyoda A."/>
            <person name="Suzuki Y."/>
            <person name="Arimoto A."/>
            <person name="Ishii H."/>
            <person name="Satoh N."/>
            <person name="Nishiyama T."/>
            <person name="Hasebe M."/>
            <person name="Maruyama T."/>
            <person name="Minagawa J."/>
            <person name="Obokata J."/>
            <person name="Shigenobu S."/>
        </authorList>
    </citation>
    <scope>NUCLEOTIDE SEQUENCE [LARGE SCALE GENOMIC DNA]</scope>
</reference>
<dbReference type="GO" id="GO:0005737">
    <property type="term" value="C:cytoplasm"/>
    <property type="evidence" value="ECO:0007669"/>
    <property type="project" value="TreeGrafter"/>
</dbReference>
<dbReference type="GO" id="GO:0016192">
    <property type="term" value="P:vesicle-mediated transport"/>
    <property type="evidence" value="ECO:0007669"/>
    <property type="project" value="TreeGrafter"/>
</dbReference>
<accession>A0AAV4EI17</accession>
<name>A0AAV4EI17_9GAST</name>
<dbReference type="SUPFAM" id="SSF50978">
    <property type="entry name" value="WD40 repeat-like"/>
    <property type="match status" value="1"/>
</dbReference>
<feature type="region of interest" description="Disordered" evidence="1">
    <location>
        <begin position="248"/>
        <end position="334"/>
    </location>
</feature>
<dbReference type="GO" id="GO:0030159">
    <property type="term" value="F:signaling receptor complex adaptor activity"/>
    <property type="evidence" value="ECO:0007669"/>
    <property type="project" value="TreeGrafter"/>
</dbReference>
<dbReference type="FunFam" id="2.130.10.10:FF:000700">
    <property type="entry name" value="Sperm-associated antigen 9a"/>
    <property type="match status" value="1"/>
</dbReference>
<feature type="region of interest" description="Disordered" evidence="1">
    <location>
        <begin position="30"/>
        <end position="93"/>
    </location>
</feature>
<keyword evidence="3" id="KW-1185">Reference proteome</keyword>
<sequence>MFTALFSSFSNLFSSSNKPKRPLPVATVKYNAPTTQVQPVGDPNKKQREKAAAAANPKSKAYDFLQEDLTSEKAKKERERERREQYKQVRAHVKKDDGRMQAYGWSLPAKFTTHVPRDTPGKSQVPVPVPVYCRPLFDTLKGWKIWCAAGVNLTGGRTRDGGSIVGASVFYSNSPLEDKEDSAPKTEVEKLDKELKSDYPVAEEILNAEAPELPKETVVVSGSSPGSTGDTTGLGGVTFVQCATGGTSPISSSPIGSFGDSKSVDISSGVEENDIDKEKLVASEENDEEKGVEDGDPLGAAGPDDVTQSQVFKAKGSPADSNPGTPTRSQRLGVTGSAAELVSDGQTSPSLDNEIQSEEAEKLSSVLPTMWMGSQSGSMYVHSSVANWKKCLHSVKLRDSILGIVHVKGRVLVSLADGTVAIFHRAADGQWDLLNYHLIDLGRPKQSIRCMTVVAGNHVWCGYKNKVHIIDPKSMSIEKSFDAHPRKESQVRQLCWVGDGVWVSIRLDSTLRLYHAYTHQHLQDVDIEPYVSKMLGTGKLGFSFVRITAMLISCNRLWIGTGNGVIISVPLSENNKQPLITTSSSGSVGGGGPGRPGGVVRVYSDSRTDSVTPGSFIPYCSMAQAQLSFHGHKDAVKFFVSVPGDGDDEDPSANLGAVVSTTDDDDDPSKPTTLTKVDRSHIIVWQVTTQE</sequence>
<organism evidence="2 3">
    <name type="scientific">Elysia marginata</name>
    <dbReference type="NCBI Taxonomy" id="1093978"/>
    <lineage>
        <taxon>Eukaryota</taxon>
        <taxon>Metazoa</taxon>
        <taxon>Spiralia</taxon>
        <taxon>Lophotrochozoa</taxon>
        <taxon>Mollusca</taxon>
        <taxon>Gastropoda</taxon>
        <taxon>Heterobranchia</taxon>
        <taxon>Euthyneura</taxon>
        <taxon>Panpulmonata</taxon>
        <taxon>Sacoglossa</taxon>
        <taxon>Placobranchoidea</taxon>
        <taxon>Plakobranchidae</taxon>
        <taxon>Elysia</taxon>
    </lineage>
</organism>
<dbReference type="InterPro" id="IPR039911">
    <property type="entry name" value="JIP3/JIP4"/>
</dbReference>
<gene>
    <name evidence="2" type="ORF">ElyMa_001827200</name>
</gene>
<evidence type="ECO:0000313" key="2">
    <source>
        <dbReference type="EMBL" id="GFR60657.1"/>
    </source>
</evidence>
<dbReference type="PANTHER" id="PTHR13886:SF4">
    <property type="entry name" value="JNK-INTERACTING PROTEIN 3"/>
    <property type="match status" value="1"/>
</dbReference>
<evidence type="ECO:0000313" key="3">
    <source>
        <dbReference type="Proteomes" id="UP000762676"/>
    </source>
</evidence>
<proteinExistence type="predicted"/>
<dbReference type="InterPro" id="IPR015943">
    <property type="entry name" value="WD40/YVTN_repeat-like_dom_sf"/>
</dbReference>
<dbReference type="Pfam" id="PF19056">
    <property type="entry name" value="WD40_2"/>
    <property type="match status" value="1"/>
</dbReference>
<dbReference type="Proteomes" id="UP000762676">
    <property type="component" value="Unassembled WGS sequence"/>
</dbReference>
<feature type="compositionally biased region" description="Polar residues" evidence="1">
    <location>
        <begin position="319"/>
        <end position="332"/>
    </location>
</feature>